<evidence type="ECO:0000313" key="2">
    <source>
        <dbReference type="EMBL" id="VFK62320.1"/>
    </source>
</evidence>
<dbReference type="Pfam" id="PF00535">
    <property type="entry name" value="Glycos_transf_2"/>
    <property type="match status" value="1"/>
</dbReference>
<evidence type="ECO:0000259" key="1">
    <source>
        <dbReference type="Pfam" id="PF00535"/>
    </source>
</evidence>
<sequence length="307" mass="34854">MSCELSIIIVSYNTRELTLACLKSVIEQTRDLSYEIIVVDNASQDGSADAIALTFPRIELIRSPDNLGFARANNLAADKTQGSFLLLLNPDTVVLDGAVQKLYRFALDNPQAGIYGGQTVFSDGRIDHRHCWGKPTPWSFFCYGTGLSALFKESRWFNPEVCRVTGNQTVDIITGCFFMIERELWDKLSGFSPVFFMYGEEADLCLRARELGYAPLVYTGAKIIHYGGASEKVYVDKIVRLFKAKYLLCHRHWATHWRPFAGMLLALGSLVRWWGFTAGRLFGCRRCNEMAAAWRDVWGRRTEWITQ</sequence>
<dbReference type="InterPro" id="IPR029044">
    <property type="entry name" value="Nucleotide-diphossugar_trans"/>
</dbReference>
<dbReference type="EMBL" id="CAADFZ010000023">
    <property type="protein sequence ID" value="VFK62320.1"/>
    <property type="molecule type" value="Genomic_DNA"/>
</dbReference>
<dbReference type="EMBL" id="CAADGD010000028">
    <property type="protein sequence ID" value="VFK70417.1"/>
    <property type="molecule type" value="Genomic_DNA"/>
</dbReference>
<proteinExistence type="predicted"/>
<organism evidence="2">
    <name type="scientific">Candidatus Kentrum sp. UNK</name>
    <dbReference type="NCBI Taxonomy" id="2126344"/>
    <lineage>
        <taxon>Bacteria</taxon>
        <taxon>Pseudomonadati</taxon>
        <taxon>Pseudomonadota</taxon>
        <taxon>Gammaproteobacteria</taxon>
        <taxon>Candidatus Kentrum</taxon>
    </lineage>
</organism>
<dbReference type="Gene3D" id="3.90.550.10">
    <property type="entry name" value="Spore Coat Polysaccharide Biosynthesis Protein SpsA, Chain A"/>
    <property type="match status" value="1"/>
</dbReference>
<gene>
    <name evidence="2" type="ORF">BECKUNK1418G_GA0071005_102328</name>
    <name evidence="3" type="ORF">BECKUNK1418H_GA0071006_102828</name>
</gene>
<protein>
    <recommendedName>
        <fullName evidence="1">Glycosyltransferase 2-like domain-containing protein</fullName>
    </recommendedName>
</protein>
<dbReference type="AlphaFoldDB" id="A0A451A8G0"/>
<reference evidence="2" key="1">
    <citation type="submission" date="2019-02" db="EMBL/GenBank/DDBJ databases">
        <authorList>
            <person name="Gruber-Vodicka R. H."/>
            <person name="Seah K. B. B."/>
        </authorList>
    </citation>
    <scope>NUCLEOTIDE SEQUENCE</scope>
    <source>
        <strain evidence="3">BECK_BY19</strain>
        <strain evidence="2">BECK_BY8</strain>
    </source>
</reference>
<dbReference type="PANTHER" id="PTHR43179">
    <property type="entry name" value="RHAMNOSYLTRANSFERASE WBBL"/>
    <property type="match status" value="1"/>
</dbReference>
<dbReference type="InterPro" id="IPR001173">
    <property type="entry name" value="Glyco_trans_2-like"/>
</dbReference>
<dbReference type="PANTHER" id="PTHR43179:SF7">
    <property type="entry name" value="RHAMNOSYLTRANSFERASE WBBL"/>
    <property type="match status" value="1"/>
</dbReference>
<feature type="domain" description="Glycosyltransferase 2-like" evidence="1">
    <location>
        <begin position="6"/>
        <end position="184"/>
    </location>
</feature>
<dbReference type="CDD" id="cd04186">
    <property type="entry name" value="GT_2_like_c"/>
    <property type="match status" value="1"/>
</dbReference>
<dbReference type="SUPFAM" id="SSF53448">
    <property type="entry name" value="Nucleotide-diphospho-sugar transferases"/>
    <property type="match status" value="1"/>
</dbReference>
<name>A0A451A8G0_9GAMM</name>
<accession>A0A451A8G0</accession>
<evidence type="ECO:0000313" key="3">
    <source>
        <dbReference type="EMBL" id="VFK70417.1"/>
    </source>
</evidence>